<reference evidence="1" key="1">
    <citation type="submission" date="2016-04" db="EMBL/GenBank/DDBJ databases">
        <authorList>
            <person name="Evans L.H."/>
            <person name="Alamgir A."/>
            <person name="Owens N."/>
            <person name="Weber N.D."/>
            <person name="Virtaneva K."/>
            <person name="Barbian K."/>
            <person name="Babar A."/>
            <person name="Rosenke K."/>
        </authorList>
    </citation>
    <scope>NUCLEOTIDE SEQUENCE [LARGE SCALE GENOMIC DNA]</scope>
    <source>
        <strain evidence="1">CBS 101.48</strain>
    </source>
</reference>
<dbReference type="EMBL" id="LT552359">
    <property type="protein sequence ID" value="SAL98869.1"/>
    <property type="molecule type" value="Genomic_DNA"/>
</dbReference>
<sequence>MNFSDYNGKDNQQEFEKPLHHKCFLWYDRWEREDKKTIAITIGSQEWPTSTKTAISPKSMRRFQCKGVKFSTILAVHINSKSIVNLTTAKQKRDHAYLRQSAGSYSRSIKLRCRDRCCPYHPVYVVIAAQSRLDPELGKS</sequence>
<name>A0A168MNA6_ABSGL</name>
<dbReference type="AlphaFoldDB" id="A0A168MNA6"/>
<dbReference type="InParanoid" id="A0A168MNA6"/>
<accession>A0A168MNA6</accession>
<evidence type="ECO:0000313" key="1">
    <source>
        <dbReference type="EMBL" id="SAL98869.1"/>
    </source>
</evidence>
<dbReference type="Proteomes" id="UP000078561">
    <property type="component" value="Unassembled WGS sequence"/>
</dbReference>
<organism evidence="1">
    <name type="scientific">Absidia glauca</name>
    <name type="common">Pin mould</name>
    <dbReference type="NCBI Taxonomy" id="4829"/>
    <lineage>
        <taxon>Eukaryota</taxon>
        <taxon>Fungi</taxon>
        <taxon>Fungi incertae sedis</taxon>
        <taxon>Mucoromycota</taxon>
        <taxon>Mucoromycotina</taxon>
        <taxon>Mucoromycetes</taxon>
        <taxon>Mucorales</taxon>
        <taxon>Cunninghamellaceae</taxon>
        <taxon>Absidia</taxon>
    </lineage>
</organism>
<gene>
    <name evidence="1" type="primary">ABSGL_04434.1 scaffold 5409</name>
</gene>
<evidence type="ECO:0000313" key="2">
    <source>
        <dbReference type="Proteomes" id="UP000078561"/>
    </source>
</evidence>
<keyword evidence="2" id="KW-1185">Reference proteome</keyword>
<proteinExistence type="predicted"/>
<protein>
    <submittedName>
        <fullName evidence="1">Uncharacterized protein</fullName>
    </submittedName>
</protein>